<dbReference type="InterPro" id="IPR034275">
    <property type="entry name" value="CuRO_3_AO-like"/>
</dbReference>
<proteinExistence type="inferred from homology"/>
<dbReference type="EMBL" id="JAINDJ010000007">
    <property type="protein sequence ID" value="KAG9442106.1"/>
    <property type="molecule type" value="Genomic_DNA"/>
</dbReference>
<dbReference type="InterPro" id="IPR034273">
    <property type="entry name" value="CuRO_1_AAO-like"/>
</dbReference>
<dbReference type="Pfam" id="PF07732">
    <property type="entry name" value="Cu-oxidase_3"/>
    <property type="match status" value="1"/>
</dbReference>
<dbReference type="AlphaFoldDB" id="A0AAV7E2K1"/>
<evidence type="ECO:0000256" key="1">
    <source>
        <dbReference type="ARBA" id="ARBA00010609"/>
    </source>
</evidence>
<dbReference type="InterPro" id="IPR001117">
    <property type="entry name" value="Cu-oxidase_2nd"/>
</dbReference>
<dbReference type="Pfam" id="PF00394">
    <property type="entry name" value="Cu-oxidase"/>
    <property type="match status" value="1"/>
</dbReference>
<evidence type="ECO:0000256" key="2">
    <source>
        <dbReference type="SAM" id="SignalP"/>
    </source>
</evidence>
<dbReference type="CDD" id="cd13872">
    <property type="entry name" value="CuRO_2_AAO_like_1"/>
    <property type="match status" value="1"/>
</dbReference>
<feature type="domain" description="Plastocyanin-like" evidence="3">
    <location>
        <begin position="157"/>
        <end position="294"/>
    </location>
</feature>
<evidence type="ECO:0000313" key="6">
    <source>
        <dbReference type="EMBL" id="KAG9442106.1"/>
    </source>
</evidence>
<comment type="similarity">
    <text evidence="1">Belongs to the multicopper oxidase family.</text>
</comment>
<dbReference type="Proteomes" id="UP000825729">
    <property type="component" value="Unassembled WGS sequence"/>
</dbReference>
<feature type="domain" description="Plastocyanin-like" evidence="5">
    <location>
        <begin position="31"/>
        <end position="144"/>
    </location>
</feature>
<organism evidence="6 7">
    <name type="scientific">Aristolochia fimbriata</name>
    <name type="common">White veined hardy Dutchman's pipe vine</name>
    <dbReference type="NCBI Taxonomy" id="158543"/>
    <lineage>
        <taxon>Eukaryota</taxon>
        <taxon>Viridiplantae</taxon>
        <taxon>Streptophyta</taxon>
        <taxon>Embryophyta</taxon>
        <taxon>Tracheophyta</taxon>
        <taxon>Spermatophyta</taxon>
        <taxon>Magnoliopsida</taxon>
        <taxon>Magnoliidae</taxon>
        <taxon>Piperales</taxon>
        <taxon>Aristolochiaceae</taxon>
        <taxon>Aristolochia</taxon>
    </lineage>
</organism>
<dbReference type="InterPro" id="IPR008972">
    <property type="entry name" value="Cupredoxin"/>
</dbReference>
<dbReference type="InterPro" id="IPR011707">
    <property type="entry name" value="Cu-oxidase-like_N"/>
</dbReference>
<evidence type="ECO:0000259" key="5">
    <source>
        <dbReference type="Pfam" id="PF07732"/>
    </source>
</evidence>
<evidence type="ECO:0000259" key="4">
    <source>
        <dbReference type="Pfam" id="PF07731"/>
    </source>
</evidence>
<dbReference type="PANTHER" id="PTHR11709">
    <property type="entry name" value="MULTI-COPPER OXIDASE"/>
    <property type="match status" value="1"/>
</dbReference>
<evidence type="ECO:0000259" key="3">
    <source>
        <dbReference type="Pfam" id="PF00394"/>
    </source>
</evidence>
<name>A0AAV7E2K1_ARIFI</name>
<dbReference type="GO" id="GO:0005507">
    <property type="term" value="F:copper ion binding"/>
    <property type="evidence" value="ECO:0007669"/>
    <property type="project" value="InterPro"/>
</dbReference>
<dbReference type="FunFam" id="2.60.40.420:FF:000016">
    <property type="entry name" value="Monocopper oxidase-like protein"/>
    <property type="match status" value="1"/>
</dbReference>
<dbReference type="Gene3D" id="2.60.40.420">
    <property type="entry name" value="Cupredoxins - blue copper proteins"/>
    <property type="match status" value="3"/>
</dbReference>
<evidence type="ECO:0008006" key="8">
    <source>
        <dbReference type="Google" id="ProtNLM"/>
    </source>
</evidence>
<dbReference type="GO" id="GO:0016491">
    <property type="term" value="F:oxidoreductase activity"/>
    <property type="evidence" value="ECO:0007669"/>
    <property type="project" value="InterPro"/>
</dbReference>
<dbReference type="CDD" id="cd13894">
    <property type="entry name" value="CuRO_3_AAO_like_1"/>
    <property type="match status" value="1"/>
</dbReference>
<feature type="signal peptide" evidence="2">
    <location>
        <begin position="1"/>
        <end position="20"/>
    </location>
</feature>
<evidence type="ECO:0000313" key="7">
    <source>
        <dbReference type="Proteomes" id="UP000825729"/>
    </source>
</evidence>
<sequence length="539" mass="60120">MPLNVAAALSFIFFAVVVTAEDPYRFFTWNVTYGDIYPLGVRQQGILINGQFPGPDIHSVTNDNLIINVFNSLPEPFLISWNGIQQRRNSWEDGVYGTTCPIPPGRNFTYILQVKDQIGSLFYFPSLAFHKAAGGFGGIRILSRPRIPVPFPDPAGDFTVLIGDWYKANHTDLRAKLDRGKKLPLPDGILINGRGPNGAYFTVEQGKTYRFRISNVGLQNSLNIRFQNHKMKLVEVEGTHTVQNTYSSLDVHVGQSYSVLVTMDQPGLDYYIVVSTRFTNPVLTTTGTLHYSNSVGRVSGPPPGGPTIQIDWSLNQARSVRTNLTASGPRPNPQGSYHYGLINTTRTIVLANSAGLVDGKQRYAVNSVSFVPADTPLKLADFFKISGVFRVGSISDRPTGGGIYKDTSVLGADFRAYIEIVFQNDEDIVQSWHLDGYSFFVVGMDGGTWTTASRNSYNLRDAVSRCTTQVYPKSWTAIYMALDNVGMWNLRSEFWARQYLGQQFYLRVYSPVESIRDEYPIPRNARLCGRASGRHTRPL</sequence>
<dbReference type="InterPro" id="IPR011706">
    <property type="entry name" value="Cu-oxidase_C"/>
</dbReference>
<reference evidence="6 7" key="1">
    <citation type="submission" date="2021-07" db="EMBL/GenBank/DDBJ databases">
        <title>The Aristolochia fimbriata genome: insights into angiosperm evolution, floral development and chemical biosynthesis.</title>
        <authorList>
            <person name="Jiao Y."/>
        </authorList>
    </citation>
    <scope>NUCLEOTIDE SEQUENCE [LARGE SCALE GENOMIC DNA]</scope>
    <source>
        <strain evidence="6">IBCAS-2021</strain>
        <tissue evidence="6">Leaf</tissue>
    </source>
</reference>
<dbReference type="PANTHER" id="PTHR11709:SF387">
    <property type="entry name" value="OS04G0561900 PROTEIN"/>
    <property type="match status" value="1"/>
</dbReference>
<protein>
    <recommendedName>
        <fullName evidence="8">L-ascorbate oxidase homolog</fullName>
    </recommendedName>
</protein>
<comment type="caution">
    <text evidence="6">The sequence shown here is derived from an EMBL/GenBank/DDBJ whole genome shotgun (WGS) entry which is preliminary data.</text>
</comment>
<dbReference type="CDD" id="cd13846">
    <property type="entry name" value="CuRO_1_AAO_like_1"/>
    <property type="match status" value="1"/>
</dbReference>
<accession>A0AAV7E2K1</accession>
<dbReference type="InterPro" id="IPR034271">
    <property type="entry name" value="CuRO_2_AO-like"/>
</dbReference>
<keyword evidence="7" id="KW-1185">Reference proteome</keyword>
<gene>
    <name evidence="6" type="ORF">H6P81_017960</name>
</gene>
<feature type="domain" description="Plastocyanin-like" evidence="4">
    <location>
        <begin position="374"/>
        <end position="511"/>
    </location>
</feature>
<feature type="chain" id="PRO_5043507508" description="L-ascorbate oxidase homolog" evidence="2">
    <location>
        <begin position="21"/>
        <end position="539"/>
    </location>
</feature>
<dbReference type="FunFam" id="2.60.40.420:FF:000029">
    <property type="entry name" value="L-ascorbate oxidase homolog"/>
    <property type="match status" value="1"/>
</dbReference>
<dbReference type="InterPro" id="IPR045087">
    <property type="entry name" value="Cu-oxidase_fam"/>
</dbReference>
<dbReference type="SUPFAM" id="SSF49503">
    <property type="entry name" value="Cupredoxins"/>
    <property type="match status" value="3"/>
</dbReference>
<dbReference type="FunFam" id="2.60.40.420:FF:000012">
    <property type="entry name" value="Monocopper oxidase-like protein"/>
    <property type="match status" value="1"/>
</dbReference>
<keyword evidence="2" id="KW-0732">Signal</keyword>
<dbReference type="Pfam" id="PF07731">
    <property type="entry name" value="Cu-oxidase_2"/>
    <property type="match status" value="1"/>
</dbReference>